<keyword evidence="5" id="KW-0804">Transcription</keyword>
<evidence type="ECO:0000256" key="6">
    <source>
        <dbReference type="PROSITE-ProRule" id="PRU00169"/>
    </source>
</evidence>
<dbReference type="GO" id="GO:0032993">
    <property type="term" value="C:protein-DNA complex"/>
    <property type="evidence" value="ECO:0007669"/>
    <property type="project" value="TreeGrafter"/>
</dbReference>
<dbReference type="SMART" id="SM00448">
    <property type="entry name" value="REC"/>
    <property type="match status" value="1"/>
</dbReference>
<evidence type="ECO:0000256" key="3">
    <source>
        <dbReference type="ARBA" id="ARBA00023015"/>
    </source>
</evidence>
<dbReference type="InterPro" id="IPR039420">
    <property type="entry name" value="WalR-like"/>
</dbReference>
<dbReference type="RefSeq" id="WP_284217269.1">
    <property type="nucleotide sequence ID" value="NZ_BSOT01000005.1"/>
</dbReference>
<name>A0AA37SWI7_9ALTE</name>
<accession>A0AA37SWI7</accession>
<dbReference type="Pfam" id="PF00486">
    <property type="entry name" value="Trans_reg_C"/>
    <property type="match status" value="1"/>
</dbReference>
<evidence type="ECO:0000259" key="9">
    <source>
        <dbReference type="PROSITE" id="PS51755"/>
    </source>
</evidence>
<evidence type="ECO:0000256" key="4">
    <source>
        <dbReference type="ARBA" id="ARBA00023125"/>
    </source>
</evidence>
<organism evidence="10 11">
    <name type="scientific">Agaribacter marinus</name>
    <dbReference type="NCBI Taxonomy" id="1431249"/>
    <lineage>
        <taxon>Bacteria</taxon>
        <taxon>Pseudomonadati</taxon>
        <taxon>Pseudomonadota</taxon>
        <taxon>Gammaproteobacteria</taxon>
        <taxon>Alteromonadales</taxon>
        <taxon>Alteromonadaceae</taxon>
        <taxon>Agaribacter</taxon>
    </lineage>
</organism>
<evidence type="ECO:0000256" key="1">
    <source>
        <dbReference type="ARBA" id="ARBA00022553"/>
    </source>
</evidence>
<evidence type="ECO:0000256" key="7">
    <source>
        <dbReference type="PROSITE-ProRule" id="PRU01091"/>
    </source>
</evidence>
<dbReference type="EMBL" id="BSOT01000005">
    <property type="protein sequence ID" value="GLR70993.1"/>
    <property type="molecule type" value="Genomic_DNA"/>
</dbReference>
<dbReference type="PANTHER" id="PTHR48111">
    <property type="entry name" value="REGULATOR OF RPOS"/>
    <property type="match status" value="1"/>
</dbReference>
<dbReference type="PROSITE" id="PS50110">
    <property type="entry name" value="RESPONSE_REGULATORY"/>
    <property type="match status" value="1"/>
</dbReference>
<dbReference type="Pfam" id="PF00072">
    <property type="entry name" value="Response_reg"/>
    <property type="match status" value="1"/>
</dbReference>
<dbReference type="GO" id="GO:0006355">
    <property type="term" value="P:regulation of DNA-templated transcription"/>
    <property type="evidence" value="ECO:0007669"/>
    <property type="project" value="InterPro"/>
</dbReference>
<feature type="domain" description="Response regulatory" evidence="8">
    <location>
        <begin position="6"/>
        <end position="119"/>
    </location>
</feature>
<keyword evidence="2" id="KW-0902">Two-component regulatory system</keyword>
<feature type="modified residue" description="4-aspartylphosphate" evidence="6">
    <location>
        <position position="55"/>
    </location>
</feature>
<dbReference type="Gene3D" id="6.10.250.690">
    <property type="match status" value="1"/>
</dbReference>
<proteinExistence type="predicted"/>
<dbReference type="InterPro" id="IPR011006">
    <property type="entry name" value="CheY-like_superfamily"/>
</dbReference>
<keyword evidence="3" id="KW-0805">Transcription regulation</keyword>
<keyword evidence="4 7" id="KW-0238">DNA-binding</keyword>
<dbReference type="InterPro" id="IPR036388">
    <property type="entry name" value="WH-like_DNA-bd_sf"/>
</dbReference>
<reference evidence="10" key="2">
    <citation type="submission" date="2023-01" db="EMBL/GenBank/DDBJ databases">
        <title>Draft genome sequence of Agaribacter marinus strain NBRC 110023.</title>
        <authorList>
            <person name="Sun Q."/>
            <person name="Mori K."/>
        </authorList>
    </citation>
    <scope>NUCLEOTIDE SEQUENCE</scope>
    <source>
        <strain evidence="10">NBRC 110023</strain>
    </source>
</reference>
<protein>
    <submittedName>
        <fullName evidence="10">DNA-binding response regulator</fullName>
    </submittedName>
</protein>
<keyword evidence="11" id="KW-1185">Reference proteome</keyword>
<evidence type="ECO:0000259" key="8">
    <source>
        <dbReference type="PROSITE" id="PS50110"/>
    </source>
</evidence>
<evidence type="ECO:0000256" key="2">
    <source>
        <dbReference type="ARBA" id="ARBA00023012"/>
    </source>
</evidence>
<dbReference type="SMART" id="SM00862">
    <property type="entry name" value="Trans_reg_C"/>
    <property type="match status" value="1"/>
</dbReference>
<comment type="caution">
    <text evidence="10">The sequence shown here is derived from an EMBL/GenBank/DDBJ whole genome shotgun (WGS) entry which is preliminary data.</text>
</comment>
<feature type="DNA-binding region" description="OmpR/PhoB-type" evidence="7">
    <location>
        <begin position="132"/>
        <end position="231"/>
    </location>
</feature>
<feature type="domain" description="OmpR/PhoB-type" evidence="9">
    <location>
        <begin position="132"/>
        <end position="231"/>
    </location>
</feature>
<dbReference type="InterPro" id="IPR016032">
    <property type="entry name" value="Sig_transdc_resp-reg_C-effctor"/>
</dbReference>
<evidence type="ECO:0000313" key="10">
    <source>
        <dbReference type="EMBL" id="GLR70993.1"/>
    </source>
</evidence>
<dbReference type="PROSITE" id="PS51755">
    <property type="entry name" value="OMPR_PHOB"/>
    <property type="match status" value="1"/>
</dbReference>
<dbReference type="PANTHER" id="PTHR48111:SF47">
    <property type="entry name" value="TRANSCRIPTIONAL REGULATORY PROTEIN RSTA"/>
    <property type="match status" value="1"/>
</dbReference>
<dbReference type="GO" id="GO:0005829">
    <property type="term" value="C:cytosol"/>
    <property type="evidence" value="ECO:0007669"/>
    <property type="project" value="TreeGrafter"/>
</dbReference>
<dbReference type="FunFam" id="3.40.50.2300:FF:000001">
    <property type="entry name" value="DNA-binding response regulator PhoB"/>
    <property type="match status" value="1"/>
</dbReference>
<dbReference type="GO" id="GO:0000976">
    <property type="term" value="F:transcription cis-regulatory region binding"/>
    <property type="evidence" value="ECO:0007669"/>
    <property type="project" value="TreeGrafter"/>
</dbReference>
<dbReference type="Proteomes" id="UP001156601">
    <property type="component" value="Unassembled WGS sequence"/>
</dbReference>
<keyword evidence="1 6" id="KW-0597">Phosphoprotein</keyword>
<dbReference type="SUPFAM" id="SSF46894">
    <property type="entry name" value="C-terminal effector domain of the bipartite response regulators"/>
    <property type="match status" value="1"/>
</dbReference>
<dbReference type="InterPro" id="IPR001867">
    <property type="entry name" value="OmpR/PhoB-type_DNA-bd"/>
</dbReference>
<sequence length="236" mass="27153">MQEYARILLVEDDSSLAQWVQEYLQQHGFLVEHLSSGDVVVEHLKSTSYDLILLDVMLPGLDGIEVCKQVRSFSSIPIIMMTARADEFDEVIGIEVGANDYVIKPVRPRALLARIKSMLRNAENQSTDKDTLQELSFGNLALNWDFKRVDYKGERIDLSMSLFSLLWLLASNAGKVVDRDLVFQELKGREYDGLDRRFDVMISTLRRTFNDNPQKPEKIKTVWGKGYLFVPDMWND</sequence>
<dbReference type="Gene3D" id="3.40.50.2300">
    <property type="match status" value="1"/>
</dbReference>
<dbReference type="AlphaFoldDB" id="A0AA37SWI7"/>
<evidence type="ECO:0000313" key="11">
    <source>
        <dbReference type="Proteomes" id="UP001156601"/>
    </source>
</evidence>
<gene>
    <name evidence="10" type="ORF">GCM10007852_19010</name>
</gene>
<dbReference type="InterPro" id="IPR001789">
    <property type="entry name" value="Sig_transdc_resp-reg_receiver"/>
</dbReference>
<dbReference type="Gene3D" id="1.10.10.10">
    <property type="entry name" value="Winged helix-like DNA-binding domain superfamily/Winged helix DNA-binding domain"/>
    <property type="match status" value="1"/>
</dbReference>
<reference evidence="10" key="1">
    <citation type="journal article" date="2014" name="Int. J. Syst. Evol. Microbiol.">
        <title>Complete genome sequence of Corynebacterium casei LMG S-19264T (=DSM 44701T), isolated from a smear-ripened cheese.</title>
        <authorList>
            <consortium name="US DOE Joint Genome Institute (JGI-PGF)"/>
            <person name="Walter F."/>
            <person name="Albersmeier A."/>
            <person name="Kalinowski J."/>
            <person name="Ruckert C."/>
        </authorList>
    </citation>
    <scope>NUCLEOTIDE SEQUENCE</scope>
    <source>
        <strain evidence="10">NBRC 110023</strain>
    </source>
</reference>
<dbReference type="SUPFAM" id="SSF52172">
    <property type="entry name" value="CheY-like"/>
    <property type="match status" value="1"/>
</dbReference>
<dbReference type="GO" id="GO:0000156">
    <property type="term" value="F:phosphorelay response regulator activity"/>
    <property type="evidence" value="ECO:0007669"/>
    <property type="project" value="TreeGrafter"/>
</dbReference>
<dbReference type="CDD" id="cd00383">
    <property type="entry name" value="trans_reg_C"/>
    <property type="match status" value="1"/>
</dbReference>
<evidence type="ECO:0000256" key="5">
    <source>
        <dbReference type="ARBA" id="ARBA00023163"/>
    </source>
</evidence>